<accession>A0A438CZV8</accession>
<name>A0A438CZV8_VITVI</name>
<dbReference type="Proteomes" id="UP000288805">
    <property type="component" value="Unassembled WGS sequence"/>
</dbReference>
<reference evidence="1 2" key="1">
    <citation type="journal article" date="2018" name="PLoS Genet.">
        <title>Population sequencing reveals clonal diversity and ancestral inbreeding in the grapevine cultivar Chardonnay.</title>
        <authorList>
            <person name="Roach M.J."/>
            <person name="Johnson D.L."/>
            <person name="Bohlmann J."/>
            <person name="van Vuuren H.J."/>
            <person name="Jones S.J."/>
            <person name="Pretorius I.S."/>
            <person name="Schmidt S.A."/>
            <person name="Borneman A.R."/>
        </authorList>
    </citation>
    <scope>NUCLEOTIDE SEQUENCE [LARGE SCALE GENOMIC DNA]</scope>
    <source>
        <strain evidence="2">cv. Chardonnay</strain>
        <tissue evidence="1">Leaf</tissue>
    </source>
</reference>
<dbReference type="AlphaFoldDB" id="A0A438CZV8"/>
<evidence type="ECO:0000313" key="2">
    <source>
        <dbReference type="Proteomes" id="UP000288805"/>
    </source>
</evidence>
<sequence>MVVLLSSLDLFSISSPLLKENVVAHEQPSVSAQVNVSPSSQEAELSIKVMLEPLEVTCDPDIFLNFMEFYNMFKSFDFHHKRRLERPKTFPCNKHSTPVLASSSPEAEFRSMAQGSCELMWLKSMLIEVGIINDSPMKLDFDNKTTISIAHNLVYHDRTKHIEVDKHFISEKLGGGLVCIPFIPTEKSN</sequence>
<dbReference type="CDD" id="cd09272">
    <property type="entry name" value="RNase_HI_RT_Ty1"/>
    <property type="match status" value="1"/>
</dbReference>
<comment type="caution">
    <text evidence="1">The sequence shown here is derived from an EMBL/GenBank/DDBJ whole genome shotgun (WGS) entry which is preliminary data.</text>
</comment>
<protein>
    <submittedName>
        <fullName evidence="1">Copia protein</fullName>
    </submittedName>
</protein>
<dbReference type="PANTHER" id="PTHR11439">
    <property type="entry name" value="GAG-POL-RELATED RETROTRANSPOSON"/>
    <property type="match status" value="1"/>
</dbReference>
<dbReference type="EMBL" id="QGNW01001879">
    <property type="protein sequence ID" value="RVW28760.1"/>
    <property type="molecule type" value="Genomic_DNA"/>
</dbReference>
<gene>
    <name evidence="1" type="primary">GIP_37</name>
    <name evidence="1" type="ORF">CK203_089243</name>
</gene>
<organism evidence="1 2">
    <name type="scientific">Vitis vinifera</name>
    <name type="common">Grape</name>
    <dbReference type="NCBI Taxonomy" id="29760"/>
    <lineage>
        <taxon>Eukaryota</taxon>
        <taxon>Viridiplantae</taxon>
        <taxon>Streptophyta</taxon>
        <taxon>Embryophyta</taxon>
        <taxon>Tracheophyta</taxon>
        <taxon>Spermatophyta</taxon>
        <taxon>Magnoliopsida</taxon>
        <taxon>eudicotyledons</taxon>
        <taxon>Gunneridae</taxon>
        <taxon>Pentapetalae</taxon>
        <taxon>rosids</taxon>
        <taxon>Vitales</taxon>
        <taxon>Vitaceae</taxon>
        <taxon>Viteae</taxon>
        <taxon>Vitis</taxon>
    </lineage>
</organism>
<dbReference type="PANTHER" id="PTHR11439:SF440">
    <property type="entry name" value="INTEGRASE CATALYTIC DOMAIN-CONTAINING PROTEIN"/>
    <property type="match status" value="1"/>
</dbReference>
<evidence type="ECO:0000313" key="1">
    <source>
        <dbReference type="EMBL" id="RVW28760.1"/>
    </source>
</evidence>
<proteinExistence type="predicted"/>